<dbReference type="EMBL" id="CP040749">
    <property type="protein sequence ID" value="QCX37389.1"/>
    <property type="molecule type" value="Genomic_DNA"/>
</dbReference>
<evidence type="ECO:0000259" key="1">
    <source>
        <dbReference type="Pfam" id="PF12508"/>
    </source>
</evidence>
<organism evidence="2 3">
    <name type="scientific">Aureibaculum algae</name>
    <dbReference type="NCBI Taxonomy" id="2584122"/>
    <lineage>
        <taxon>Bacteria</taxon>
        <taxon>Pseudomonadati</taxon>
        <taxon>Bacteroidota</taxon>
        <taxon>Flavobacteriia</taxon>
        <taxon>Flavobacteriales</taxon>
        <taxon>Flavobacteriaceae</taxon>
        <taxon>Aureibaculum</taxon>
    </lineage>
</organism>
<dbReference type="Pfam" id="PF12508">
    <property type="entry name" value="Transposon_TraM"/>
    <property type="match status" value="1"/>
</dbReference>
<keyword evidence="3" id="KW-1185">Reference proteome</keyword>
<feature type="domain" description="Conjugative transposon TraM C-terminal" evidence="1">
    <location>
        <begin position="174"/>
        <end position="305"/>
    </location>
</feature>
<reference evidence="2 3" key="1">
    <citation type="submission" date="2019-05" db="EMBL/GenBank/DDBJ databases">
        <title>Algicella ahnfeltiae gen. nov., sp. nov., a novel marine bacterium of the family Flavobacteriaceae isolated from a red alga.</title>
        <authorList>
            <person name="Nedashkovskaya O.I."/>
            <person name="Kukhlevskiy A.D."/>
            <person name="Kim S.-G."/>
            <person name="Zhukova N.V."/>
            <person name="Mikhailov V.V."/>
        </authorList>
    </citation>
    <scope>NUCLEOTIDE SEQUENCE [LARGE SCALE GENOMIC DNA]</scope>
    <source>
        <strain evidence="2 3">10Alg115</strain>
    </source>
</reference>
<dbReference type="InterPro" id="IPR055407">
    <property type="entry name" value="TraM_C"/>
</dbReference>
<protein>
    <submittedName>
        <fullName evidence="2">Conjugative transposon protein TraM</fullName>
    </submittedName>
</protein>
<dbReference type="AlphaFoldDB" id="A0A5B7TL72"/>
<evidence type="ECO:0000313" key="2">
    <source>
        <dbReference type="EMBL" id="QCX37389.1"/>
    </source>
</evidence>
<dbReference type="OrthoDB" id="1409065at2"/>
<name>A0A5B7TL72_9FLAO</name>
<accession>A0A5B7TL72</accession>
<dbReference type="Proteomes" id="UP000306229">
    <property type="component" value="Chromosome"/>
</dbReference>
<dbReference type="RefSeq" id="WP_138948327.1">
    <property type="nucleotide sequence ID" value="NZ_CP040749.1"/>
</dbReference>
<dbReference type="KEGG" id="fbe:FF125_02665"/>
<proteinExistence type="predicted"/>
<evidence type="ECO:0000313" key="3">
    <source>
        <dbReference type="Proteomes" id="UP000306229"/>
    </source>
</evidence>
<sequence length="307" mass="35380">MKIQKKKIVFILILISVLLYIVASSISLFNKNEDMVIENNEVPVPELKDEQKQYKSKLDALNDLKEVRQTNAPSIYDERLLDSTGTYDPYLLDKDKQRIIDSIYRNGQIQYSQERTTKIQTINKTVGRTKDSLKQIQAVYVSAKRMGSEHEQFFKSVPSKNENSKKKVNTDKAIYVEVDGNQVVKKNYRLRMRLTKGAIINDKLIPKNTLIYGFIKFQPNRAMIEIENFNHIPTKLKAFDLQDGSEGIYVENSFRGEIAKEVAGELIDEVNIPGVPQLGGVTKVFQRHNRKIKVTIINNYKLILKPR</sequence>
<gene>
    <name evidence="2" type="primary">traM</name>
    <name evidence="2" type="ORF">FF125_02665</name>
</gene>